<evidence type="ECO:0000313" key="1">
    <source>
        <dbReference type="EMBL" id="KPH63825.1"/>
    </source>
</evidence>
<name>A0A0N1ELH7_9GAMM</name>
<accession>A0A0N1ELH7</accession>
<keyword evidence="1" id="KW-0547">Nucleotide-binding</keyword>
<evidence type="ECO:0000313" key="2">
    <source>
        <dbReference type="Proteomes" id="UP000037848"/>
    </source>
</evidence>
<keyword evidence="2" id="KW-1185">Reference proteome</keyword>
<dbReference type="Proteomes" id="UP000037848">
    <property type="component" value="Unassembled WGS sequence"/>
</dbReference>
<organism evidence="1 2">
    <name type="scientific">Pseudoalteromonas porphyrae</name>
    <dbReference type="NCBI Taxonomy" id="187330"/>
    <lineage>
        <taxon>Bacteria</taxon>
        <taxon>Pseudomonadati</taxon>
        <taxon>Pseudomonadota</taxon>
        <taxon>Gammaproteobacteria</taxon>
        <taxon>Alteromonadales</taxon>
        <taxon>Pseudoalteromonadaceae</taxon>
        <taxon>Pseudoalteromonas</taxon>
    </lineage>
</organism>
<dbReference type="EMBL" id="LHPH01000007">
    <property type="protein sequence ID" value="KPH63825.1"/>
    <property type="molecule type" value="Genomic_DNA"/>
</dbReference>
<dbReference type="PATRIC" id="fig|187330.3.peg.3619"/>
<dbReference type="SUPFAM" id="SSF48452">
    <property type="entry name" value="TPR-like"/>
    <property type="match status" value="1"/>
</dbReference>
<dbReference type="OrthoDB" id="5738400at2"/>
<reference evidence="1 2" key="1">
    <citation type="submission" date="2015-08" db="EMBL/GenBank/DDBJ databases">
        <title>Draft Genome Sequence of Pseudoalteromonas porphyrae UCD-SED14.</title>
        <authorList>
            <person name="Coil D.A."/>
            <person name="Jospin G."/>
            <person name="Lee R.D."/>
            <person name="Eisen J.A."/>
        </authorList>
    </citation>
    <scope>NUCLEOTIDE SEQUENCE [LARGE SCALE GENOMIC DNA]</scope>
    <source>
        <strain evidence="1 2">UCD-SED14</strain>
    </source>
</reference>
<keyword evidence="1" id="KW-0378">Hydrolase</keyword>
<dbReference type="RefSeq" id="WP_054203414.1">
    <property type="nucleotide sequence ID" value="NZ_LHPH01000007.1"/>
</dbReference>
<dbReference type="AlphaFoldDB" id="A0A0N1ELH7"/>
<dbReference type="InterPro" id="IPR011990">
    <property type="entry name" value="TPR-like_helical_dom_sf"/>
</dbReference>
<comment type="caution">
    <text evidence="1">The sequence shown here is derived from an EMBL/GenBank/DDBJ whole genome shotgun (WGS) entry which is preliminary data.</text>
</comment>
<protein>
    <submittedName>
        <fullName evidence="1">Replicative DNA helicase</fullName>
    </submittedName>
</protein>
<keyword evidence="1" id="KW-0347">Helicase</keyword>
<sequence>MMNTKLYKIVLNLAGELVDAAQRKNQTRFDALYAELKALCIENESTDKDHPVQWETLADFTDEFEDAVLLYEKALAKAVEINAKDYMSSIAYSIATMQIELGQIEAAITSLENAKVSANKIADKELKTEIDELLEKLSAK</sequence>
<proteinExistence type="predicted"/>
<gene>
    <name evidence="1" type="ORF">ADS77_07895</name>
</gene>
<dbReference type="Gene3D" id="1.25.40.10">
    <property type="entry name" value="Tetratricopeptide repeat domain"/>
    <property type="match status" value="1"/>
</dbReference>
<keyword evidence="1" id="KW-0067">ATP-binding</keyword>
<dbReference type="GO" id="GO:0004386">
    <property type="term" value="F:helicase activity"/>
    <property type="evidence" value="ECO:0007669"/>
    <property type="project" value="UniProtKB-KW"/>
</dbReference>